<gene>
    <name evidence="4" type="ORF">I6U51_24435</name>
</gene>
<keyword evidence="2" id="KW-0472">Membrane</keyword>
<comment type="caution">
    <text evidence="4">The sequence shown here is derived from an EMBL/GenBank/DDBJ whole genome shotgun (WGS) entry which is preliminary data.</text>
</comment>
<keyword evidence="5" id="KW-1185">Reference proteome</keyword>
<feature type="compositionally biased region" description="Basic and acidic residues" evidence="1">
    <location>
        <begin position="81"/>
        <end position="92"/>
    </location>
</feature>
<evidence type="ECO:0000256" key="2">
    <source>
        <dbReference type="SAM" id="Phobius"/>
    </source>
</evidence>
<dbReference type="AlphaFoldDB" id="A0A934HWC1"/>
<dbReference type="PANTHER" id="PTHR40032">
    <property type="entry name" value="EXPORTED PROTEIN-RELATED"/>
    <property type="match status" value="1"/>
</dbReference>
<protein>
    <submittedName>
        <fullName evidence="4">Amidase domain-containing protein</fullName>
    </submittedName>
</protein>
<feature type="transmembrane region" description="Helical" evidence="2">
    <location>
        <begin position="7"/>
        <end position="27"/>
    </location>
</feature>
<dbReference type="PANTHER" id="PTHR40032:SF1">
    <property type="entry name" value="EXPORTED PROTEIN"/>
    <property type="match status" value="1"/>
</dbReference>
<evidence type="ECO:0000256" key="1">
    <source>
        <dbReference type="SAM" id="MobiDB-lite"/>
    </source>
</evidence>
<feature type="region of interest" description="Disordered" evidence="1">
    <location>
        <begin position="47"/>
        <end position="92"/>
    </location>
</feature>
<dbReference type="PROSITE" id="PS51257">
    <property type="entry name" value="PROKAR_LIPOPROTEIN"/>
    <property type="match status" value="1"/>
</dbReference>
<keyword evidence="2" id="KW-1133">Transmembrane helix</keyword>
<proteinExistence type="predicted"/>
<accession>A0A934HWC1</accession>
<evidence type="ECO:0000313" key="4">
    <source>
        <dbReference type="EMBL" id="MBI6875811.1"/>
    </source>
</evidence>
<keyword evidence="2" id="KW-0812">Transmembrane</keyword>
<reference evidence="4" key="1">
    <citation type="submission" date="2020-12" db="EMBL/GenBank/DDBJ databases">
        <title>Clostridium thailandense sp. nov., a novel acetogenic bacterium isolated from peat land soil in Thailand.</title>
        <authorList>
            <person name="Chaikitkaew S."/>
            <person name="Birkeland N.K."/>
        </authorList>
    </citation>
    <scope>NUCLEOTIDE SEQUENCE</scope>
    <source>
        <strain evidence="4">DSM 17425</strain>
    </source>
</reference>
<dbReference type="RefSeq" id="WP_211145144.1">
    <property type="nucleotide sequence ID" value="NZ_JAEEGB010000061.1"/>
</dbReference>
<feature type="compositionally biased region" description="Low complexity" evidence="1">
    <location>
        <begin position="68"/>
        <end position="79"/>
    </location>
</feature>
<evidence type="ECO:0000259" key="3">
    <source>
        <dbReference type="Pfam" id="PF12671"/>
    </source>
</evidence>
<organism evidence="4 5">
    <name type="scientific">Clostridium aciditolerans</name>
    <dbReference type="NCBI Taxonomy" id="339861"/>
    <lineage>
        <taxon>Bacteria</taxon>
        <taxon>Bacillati</taxon>
        <taxon>Bacillota</taxon>
        <taxon>Clostridia</taxon>
        <taxon>Eubacteriales</taxon>
        <taxon>Clostridiaceae</taxon>
        <taxon>Clostridium</taxon>
    </lineage>
</organism>
<name>A0A934HWC1_9CLOT</name>
<feature type="domain" description="Putative amidase" evidence="3">
    <location>
        <begin position="266"/>
        <end position="433"/>
    </location>
</feature>
<dbReference type="Pfam" id="PF12671">
    <property type="entry name" value="Amidase_6"/>
    <property type="match status" value="1"/>
</dbReference>
<evidence type="ECO:0000313" key="5">
    <source>
        <dbReference type="Proteomes" id="UP000622687"/>
    </source>
</evidence>
<sequence length="438" mass="49807">MTKKRDYIIFFTLLVVVISIFGCFSKIENINKGDIKNFSKVSAMDLKQVEPNENVPQQKNTEEKKPDQNNTPPNNLNQNKTDPKKQNIIEKIDENELKSEVERIYNERSAALASGDVSSLNTLFDTSQKYGKWALEHEVKRIKYLKDWSKERNITFNKIESTVRVKKIYPKGNIVKLALEESYKFDYVYNNEENPPVNSFGVGIRHTTSLVKRNEKWVIFNDWYTDCFEDALRGYSDSVAKLPRMLTPIHNINKSYQEVIYRKPIYDREKAVAYADKYCGAAWGSGNNFKYNKKYNDYNGIGGDCTNYVSQVLGDKEGGGMRIGGGWVPSSNAWANADGLKNFLVHSGRGSVISVGTFKELTKSSEKLPNGAVGKLQLGDLIAYEKGRGNIDHFAVITGFDSHGYPLVNSHTTDRYHVPWDLGWGDAKIRFFLIHING</sequence>
<dbReference type="Proteomes" id="UP000622687">
    <property type="component" value="Unassembled WGS sequence"/>
</dbReference>
<dbReference type="InterPro" id="IPR024301">
    <property type="entry name" value="Amidase_6"/>
</dbReference>
<dbReference type="EMBL" id="JAEEGB010000061">
    <property type="protein sequence ID" value="MBI6875811.1"/>
    <property type="molecule type" value="Genomic_DNA"/>
</dbReference>